<evidence type="ECO:0000313" key="1">
    <source>
        <dbReference type="EMBL" id="NAW50016.1"/>
    </source>
</evidence>
<sequence length="86" mass="10319">MHYFLDKKLLSIIENARKEPELKISNSSVYQPDIELKKYIQNQFLKSSFHSFDHHYKNKIDVTINVVNNTDKNNFNKLLLGVQWFF</sequence>
<name>A0A845PSV9_9FLAO</name>
<accession>A0A845PSV9</accession>
<keyword evidence="2" id="KW-1185">Reference proteome</keyword>
<evidence type="ECO:0000313" key="2">
    <source>
        <dbReference type="Proteomes" id="UP000553459"/>
    </source>
</evidence>
<organism evidence="1 2">
    <name type="scientific">Elizabethkingia argenteiflava</name>
    <dbReference type="NCBI Taxonomy" id="2681556"/>
    <lineage>
        <taxon>Bacteria</taxon>
        <taxon>Pseudomonadati</taxon>
        <taxon>Bacteroidota</taxon>
        <taxon>Flavobacteriia</taxon>
        <taxon>Flavobacteriales</taxon>
        <taxon>Weeksellaceae</taxon>
        <taxon>Elizabethkingia</taxon>
    </lineage>
</organism>
<protein>
    <submittedName>
        <fullName evidence="1">Uncharacterized protein</fullName>
    </submittedName>
</protein>
<reference evidence="1 2" key="1">
    <citation type="submission" date="2019-11" db="EMBL/GenBank/DDBJ databases">
        <title>Characterization of Elizabethkingia argenteiflava sp. nov., isolated from inner surface of Soybean Pods.</title>
        <authorList>
            <person name="Mo S."/>
        </authorList>
    </citation>
    <scope>NUCLEOTIDE SEQUENCE [LARGE SCALE GENOMIC DNA]</scope>
    <source>
        <strain evidence="1 2">YB22</strain>
    </source>
</reference>
<dbReference type="AlphaFoldDB" id="A0A845PSV9"/>
<dbReference type="RefSeq" id="WP_166518399.1">
    <property type="nucleotide sequence ID" value="NZ_JAAABJ010000142.1"/>
</dbReference>
<comment type="caution">
    <text evidence="1">The sequence shown here is derived from an EMBL/GenBank/DDBJ whole genome shotgun (WGS) entry which is preliminary data.</text>
</comment>
<proteinExistence type="predicted"/>
<dbReference type="EMBL" id="JAAABJ010000142">
    <property type="protein sequence ID" value="NAW50016.1"/>
    <property type="molecule type" value="Genomic_DNA"/>
</dbReference>
<gene>
    <name evidence="1" type="ORF">GNY06_00945</name>
</gene>
<dbReference type="Proteomes" id="UP000553459">
    <property type="component" value="Unassembled WGS sequence"/>
</dbReference>